<evidence type="ECO:0000313" key="1">
    <source>
        <dbReference type="EMBL" id="GMI25206.1"/>
    </source>
</evidence>
<dbReference type="EMBL" id="BRYB01001412">
    <property type="protein sequence ID" value="GMI25206.1"/>
    <property type="molecule type" value="Genomic_DNA"/>
</dbReference>
<comment type="caution">
    <text evidence="1">The sequence shown here is derived from an EMBL/GenBank/DDBJ whole genome shotgun (WGS) entry which is preliminary data.</text>
</comment>
<evidence type="ECO:0000313" key="2">
    <source>
        <dbReference type="Proteomes" id="UP001165060"/>
    </source>
</evidence>
<evidence type="ECO:0008006" key="3">
    <source>
        <dbReference type="Google" id="ProtNLM"/>
    </source>
</evidence>
<proteinExistence type="predicted"/>
<reference evidence="1 2" key="1">
    <citation type="journal article" date="2023" name="Commun. Biol.">
        <title>Genome analysis of Parmales, the sister group of diatoms, reveals the evolutionary specialization of diatoms from phago-mixotrophs to photoautotrophs.</title>
        <authorList>
            <person name="Ban H."/>
            <person name="Sato S."/>
            <person name="Yoshikawa S."/>
            <person name="Yamada K."/>
            <person name="Nakamura Y."/>
            <person name="Ichinomiya M."/>
            <person name="Sato N."/>
            <person name="Blanc-Mathieu R."/>
            <person name="Endo H."/>
            <person name="Kuwata A."/>
            <person name="Ogata H."/>
        </authorList>
    </citation>
    <scope>NUCLEOTIDE SEQUENCE [LARGE SCALE GENOMIC DNA]</scope>
</reference>
<dbReference type="Proteomes" id="UP001165060">
    <property type="component" value="Unassembled WGS sequence"/>
</dbReference>
<name>A0ABQ6MFY5_9STRA</name>
<accession>A0ABQ6MFY5</accession>
<dbReference type="Gene3D" id="3.80.10.10">
    <property type="entry name" value="Ribonuclease Inhibitor"/>
    <property type="match status" value="1"/>
</dbReference>
<dbReference type="InterPro" id="IPR026906">
    <property type="entry name" value="LRR_5"/>
</dbReference>
<keyword evidence="2" id="KW-1185">Reference proteome</keyword>
<protein>
    <recommendedName>
        <fullName evidence="3">Leucine-rich repeat domain-containing protein</fullName>
    </recommendedName>
</protein>
<dbReference type="Pfam" id="PF13306">
    <property type="entry name" value="LRR_5"/>
    <property type="match status" value="1"/>
</dbReference>
<gene>
    <name evidence="1" type="ORF">TeGR_g2872</name>
</gene>
<dbReference type="InterPro" id="IPR032675">
    <property type="entry name" value="LRR_dom_sf"/>
</dbReference>
<organism evidence="1 2">
    <name type="scientific">Tetraparma gracilis</name>
    <dbReference type="NCBI Taxonomy" id="2962635"/>
    <lineage>
        <taxon>Eukaryota</taxon>
        <taxon>Sar</taxon>
        <taxon>Stramenopiles</taxon>
        <taxon>Ochrophyta</taxon>
        <taxon>Bolidophyceae</taxon>
        <taxon>Parmales</taxon>
        <taxon>Triparmaceae</taxon>
        <taxon>Tetraparma</taxon>
    </lineage>
</organism>
<sequence length="294" mass="31468">MQPRPVSHNGTSHQFSARSITRFSMAPSVVSVGVSAFESCRQLLSLEPLSGTAVVVVKRSAFARSGVLSLVGLPNRLKEIQAHAFSGCSALSSLAGLPLFTDVHRDAFYGCLALLAAAQARGFQSVGDWVRARRVRFTVLLCVARARRSAPESELKAAAAAESGNARACEEMAAAMERISLAEDEEARRLLALAAVGERLGGLSPSLRSTEAAAAALAAARDCEAARERTESEVRALTESLFASAARIKPASSALLLRVALLPDELIRAHIIPCLRGEQSELDRVYIDWWSRTN</sequence>